<sequence length="98" mass="10857">MKKLFLLGLAAFLLMLPNLSSAQNSVEDYLRSMIEGAYGEDYVKGYMQPFANTLGLSLGSAIYHRGYSKTFPRFDVGVSAVYIPIPDEDKTFTSPYSA</sequence>
<proteinExistence type="predicted"/>
<organism evidence="2">
    <name type="scientific">Caldithrix abyssi</name>
    <dbReference type="NCBI Taxonomy" id="187145"/>
    <lineage>
        <taxon>Bacteria</taxon>
        <taxon>Pseudomonadati</taxon>
        <taxon>Calditrichota</taxon>
        <taxon>Calditrichia</taxon>
        <taxon>Calditrichales</taxon>
        <taxon>Calditrichaceae</taxon>
        <taxon>Caldithrix</taxon>
    </lineage>
</organism>
<feature type="chain" id="PRO_5031482421" description="Exosortase system-associated protein, TIGR04073 family" evidence="1">
    <location>
        <begin position="23"/>
        <end position="98"/>
    </location>
</feature>
<dbReference type="EMBL" id="DROD01000390">
    <property type="protein sequence ID" value="HHJ52659.1"/>
    <property type="molecule type" value="Genomic_DNA"/>
</dbReference>
<dbReference type="AlphaFoldDB" id="A0A7V5UEX7"/>
<dbReference type="Proteomes" id="UP000886124">
    <property type="component" value="Unassembled WGS sequence"/>
</dbReference>
<dbReference type="InterPro" id="IPR046495">
    <property type="entry name" value="DUF6588"/>
</dbReference>
<protein>
    <recommendedName>
        <fullName evidence="3">Exosortase system-associated protein, TIGR04073 family</fullName>
    </recommendedName>
</protein>
<reference evidence="2" key="1">
    <citation type="journal article" date="2020" name="mSystems">
        <title>Genome- and Community-Level Interaction Insights into Carbon Utilization and Element Cycling Functions of Hydrothermarchaeota in Hydrothermal Sediment.</title>
        <authorList>
            <person name="Zhou Z."/>
            <person name="Liu Y."/>
            <person name="Xu W."/>
            <person name="Pan J."/>
            <person name="Luo Z.H."/>
            <person name="Li M."/>
        </authorList>
    </citation>
    <scope>NUCLEOTIDE SEQUENCE [LARGE SCALE GENOMIC DNA]</scope>
    <source>
        <strain evidence="2">HyVt-527</strain>
    </source>
</reference>
<feature type="signal peptide" evidence="1">
    <location>
        <begin position="1"/>
        <end position="22"/>
    </location>
</feature>
<evidence type="ECO:0000256" key="1">
    <source>
        <dbReference type="SAM" id="SignalP"/>
    </source>
</evidence>
<name>A0A7V5UEX7_CALAY</name>
<feature type="non-terminal residue" evidence="2">
    <location>
        <position position="98"/>
    </location>
</feature>
<evidence type="ECO:0008006" key="3">
    <source>
        <dbReference type="Google" id="ProtNLM"/>
    </source>
</evidence>
<dbReference type="Pfam" id="PF20230">
    <property type="entry name" value="DUF6588"/>
    <property type="match status" value="1"/>
</dbReference>
<evidence type="ECO:0000313" key="2">
    <source>
        <dbReference type="EMBL" id="HHJ52659.1"/>
    </source>
</evidence>
<comment type="caution">
    <text evidence="2">The sequence shown here is derived from an EMBL/GenBank/DDBJ whole genome shotgun (WGS) entry which is preliminary data.</text>
</comment>
<accession>A0A7V5UEX7</accession>
<gene>
    <name evidence="2" type="ORF">ENJ89_05650</name>
</gene>
<keyword evidence="1" id="KW-0732">Signal</keyword>